<comment type="caution">
    <text evidence="2">The sequence shown here is derived from an EMBL/GenBank/DDBJ whole genome shotgun (WGS) entry which is preliminary data.</text>
</comment>
<evidence type="ECO:0000256" key="1">
    <source>
        <dbReference type="SAM" id="Phobius"/>
    </source>
</evidence>
<feature type="transmembrane region" description="Helical" evidence="1">
    <location>
        <begin position="20"/>
        <end position="39"/>
    </location>
</feature>
<keyword evidence="3" id="KW-1185">Reference proteome</keyword>
<evidence type="ECO:0000313" key="3">
    <source>
        <dbReference type="Proteomes" id="UP000612361"/>
    </source>
</evidence>
<reference evidence="2" key="1">
    <citation type="submission" date="2020-08" db="EMBL/GenBank/DDBJ databases">
        <title>Novel species isolated from subtropical streams in China.</title>
        <authorList>
            <person name="Lu H."/>
        </authorList>
    </citation>
    <scope>NUCLEOTIDE SEQUENCE</scope>
    <source>
        <strain evidence="2">CY7W</strain>
    </source>
</reference>
<dbReference type="Proteomes" id="UP000612361">
    <property type="component" value="Unassembled WGS sequence"/>
</dbReference>
<evidence type="ECO:0000313" key="2">
    <source>
        <dbReference type="EMBL" id="MBC3935640.1"/>
    </source>
</evidence>
<dbReference type="Gene3D" id="3.30.70.60">
    <property type="match status" value="1"/>
</dbReference>
<keyword evidence="1" id="KW-1133">Transmembrane helix</keyword>
<dbReference type="RefSeq" id="WP_186881198.1">
    <property type="nucleotide sequence ID" value="NZ_JACOGG010000008.1"/>
</dbReference>
<sequence>MNRFKLVYLKTELFIRQLGWFNISSMLLLIATSSFWTIFIPNASTKNLNLQTQLSMLQDTYKGISTKVSLKTQPENPLDLFYQSLGHKEDAINELKVLFQIAEKNGIQLQQGNYKSAKSKETDIKTYQFQLPVKATYPEIRRFCEEILLAIPFASMDELHLKREVIGSDIVEAKLSFTLYLRPAINTPARKP</sequence>
<dbReference type="InterPro" id="IPR014717">
    <property type="entry name" value="Transl_elong_EF1B/ribsomal_bS6"/>
</dbReference>
<dbReference type="EMBL" id="JACOGG010000008">
    <property type="protein sequence ID" value="MBC3935640.1"/>
    <property type="molecule type" value="Genomic_DNA"/>
</dbReference>
<organism evidence="2 3">
    <name type="scientific">Undibacterium rugosum</name>
    <dbReference type="NCBI Taxonomy" id="2762291"/>
    <lineage>
        <taxon>Bacteria</taxon>
        <taxon>Pseudomonadati</taxon>
        <taxon>Pseudomonadota</taxon>
        <taxon>Betaproteobacteria</taxon>
        <taxon>Burkholderiales</taxon>
        <taxon>Oxalobacteraceae</taxon>
        <taxon>Undibacterium</taxon>
    </lineage>
</organism>
<proteinExistence type="predicted"/>
<keyword evidence="1" id="KW-0472">Membrane</keyword>
<dbReference type="AlphaFoldDB" id="A0A923IAJ3"/>
<gene>
    <name evidence="2" type="ORF">H8K47_09735</name>
</gene>
<protein>
    <submittedName>
        <fullName evidence="2">Uncharacterized protein</fullName>
    </submittedName>
</protein>
<name>A0A923IAJ3_9BURK</name>
<accession>A0A923IAJ3</accession>
<keyword evidence="1" id="KW-0812">Transmembrane</keyword>